<keyword evidence="6 9" id="KW-0694">RNA-binding</keyword>
<evidence type="ECO:0000259" key="10">
    <source>
        <dbReference type="PROSITE" id="PS50102"/>
    </source>
</evidence>
<evidence type="ECO:0000256" key="5">
    <source>
        <dbReference type="ARBA" id="ARBA00022782"/>
    </source>
</evidence>
<comment type="caution">
    <text evidence="11">The sequence shown here is derived from an EMBL/GenBank/DDBJ whole genome shotgun (WGS) entry which is preliminary data.</text>
</comment>
<dbReference type="FunFam" id="3.30.70.330:FF:000077">
    <property type="entry name" value="RNA-binding motif protein 24"/>
    <property type="match status" value="1"/>
</dbReference>
<dbReference type="InterPro" id="IPR000504">
    <property type="entry name" value="RRM_dom"/>
</dbReference>
<keyword evidence="13" id="KW-1185">Reference proteome</keyword>
<dbReference type="Gene3D" id="3.30.70.330">
    <property type="match status" value="1"/>
</dbReference>
<dbReference type="GO" id="GO:0030154">
    <property type="term" value="P:cell differentiation"/>
    <property type="evidence" value="ECO:0007669"/>
    <property type="project" value="UniProtKB-KW"/>
</dbReference>
<accession>A0A814SLD4</accession>
<dbReference type="EMBL" id="CAJOBC010006752">
    <property type="protein sequence ID" value="CAF3909985.1"/>
    <property type="molecule type" value="Genomic_DNA"/>
</dbReference>
<dbReference type="Proteomes" id="UP000663829">
    <property type="component" value="Unassembled WGS sequence"/>
</dbReference>
<evidence type="ECO:0000256" key="1">
    <source>
        <dbReference type="ARBA" id="ARBA00004123"/>
    </source>
</evidence>
<dbReference type="GO" id="GO:0005737">
    <property type="term" value="C:cytoplasm"/>
    <property type="evidence" value="ECO:0007669"/>
    <property type="project" value="UniProtKB-SubCell"/>
</dbReference>
<dbReference type="GO" id="GO:0003723">
    <property type="term" value="F:RNA binding"/>
    <property type="evidence" value="ECO:0007669"/>
    <property type="project" value="UniProtKB-UniRule"/>
</dbReference>
<feature type="domain" description="RRM" evidence="10">
    <location>
        <begin position="10"/>
        <end position="87"/>
    </location>
</feature>
<evidence type="ECO:0000256" key="8">
    <source>
        <dbReference type="ARBA" id="ARBA00023242"/>
    </source>
</evidence>
<sequence length="259" mass="28332">MSLHKDTTLTKIFVGGLPYHTTDETLKKFFERFGEIEEAVVITDRQTGKSRGYGFVTMVTKEAAGEATKDPNPVIDGRKANVNLAYLGAKPRIIPSPAGLIPLHLAGAYSAALPATYGIQPIYYQQTPTLVSATQSLVLPNQTTTLTQAGQTQQATGPTPYYELTYATPLTSSLTSDANGTYCSYTSPLQGQTLPSGYTYAQIPTVQTGNLTEIQQQQQRDNEKIIPFLSRHNFTQIQNVPDSLSQRLFIQSNGHVNVR</sequence>
<evidence type="ECO:0000313" key="11">
    <source>
        <dbReference type="EMBL" id="CAF1146349.1"/>
    </source>
</evidence>
<proteinExistence type="predicted"/>
<keyword evidence="5" id="KW-0221">Differentiation</keyword>
<dbReference type="OrthoDB" id="4207594at2759"/>
<dbReference type="SMART" id="SM00360">
    <property type="entry name" value="RRM"/>
    <property type="match status" value="1"/>
</dbReference>
<dbReference type="InterPro" id="IPR012677">
    <property type="entry name" value="Nucleotide-bd_a/b_plait_sf"/>
</dbReference>
<evidence type="ECO:0000313" key="12">
    <source>
        <dbReference type="EMBL" id="CAF3909985.1"/>
    </source>
</evidence>
<dbReference type="PANTHER" id="PTHR11176:SF61">
    <property type="entry name" value="SRA STEM-LOOP INTERACTING RNA BINDING PROTEIN"/>
    <property type="match status" value="1"/>
</dbReference>
<dbReference type="CDD" id="cd12384">
    <property type="entry name" value="RRM_RBM24_RBM38_like"/>
    <property type="match status" value="1"/>
</dbReference>
<dbReference type="PROSITE" id="PS50102">
    <property type="entry name" value="RRM"/>
    <property type="match status" value="1"/>
</dbReference>
<dbReference type="GO" id="GO:0006397">
    <property type="term" value="P:mRNA processing"/>
    <property type="evidence" value="ECO:0007669"/>
    <property type="project" value="UniProtKB-KW"/>
</dbReference>
<evidence type="ECO:0000256" key="4">
    <source>
        <dbReference type="ARBA" id="ARBA00022664"/>
    </source>
</evidence>
<protein>
    <recommendedName>
        <fullName evidence="10">RRM domain-containing protein</fullName>
    </recommendedName>
</protein>
<evidence type="ECO:0000256" key="6">
    <source>
        <dbReference type="ARBA" id="ARBA00022884"/>
    </source>
</evidence>
<dbReference type="GO" id="GO:0005634">
    <property type="term" value="C:nucleus"/>
    <property type="evidence" value="ECO:0007669"/>
    <property type="project" value="UniProtKB-SubCell"/>
</dbReference>
<evidence type="ECO:0000256" key="3">
    <source>
        <dbReference type="ARBA" id="ARBA00022490"/>
    </source>
</evidence>
<evidence type="ECO:0000256" key="2">
    <source>
        <dbReference type="ARBA" id="ARBA00004496"/>
    </source>
</evidence>
<comment type="subcellular location">
    <subcellularLocation>
        <location evidence="2">Cytoplasm</location>
    </subcellularLocation>
    <subcellularLocation>
        <location evidence="1">Nucleus</location>
    </subcellularLocation>
</comment>
<dbReference type="InterPro" id="IPR035979">
    <property type="entry name" value="RBD_domain_sf"/>
</dbReference>
<keyword evidence="8" id="KW-0539">Nucleus</keyword>
<keyword evidence="4" id="KW-0507">mRNA processing</keyword>
<gene>
    <name evidence="11" type="ORF">GPM918_LOCUS20950</name>
    <name evidence="12" type="ORF">SRO942_LOCUS20949</name>
</gene>
<evidence type="ECO:0000313" key="13">
    <source>
        <dbReference type="Proteomes" id="UP000663829"/>
    </source>
</evidence>
<dbReference type="SUPFAM" id="SSF54928">
    <property type="entry name" value="RNA-binding domain, RBD"/>
    <property type="match status" value="1"/>
</dbReference>
<dbReference type="PANTHER" id="PTHR11176">
    <property type="entry name" value="BOULE-RELATED"/>
    <property type="match status" value="1"/>
</dbReference>
<keyword evidence="3" id="KW-0963">Cytoplasm</keyword>
<dbReference type="EMBL" id="CAJNOQ010006751">
    <property type="protein sequence ID" value="CAF1146349.1"/>
    <property type="molecule type" value="Genomic_DNA"/>
</dbReference>
<dbReference type="GO" id="GO:0008380">
    <property type="term" value="P:RNA splicing"/>
    <property type="evidence" value="ECO:0007669"/>
    <property type="project" value="UniProtKB-KW"/>
</dbReference>
<organism evidence="11 13">
    <name type="scientific">Didymodactylos carnosus</name>
    <dbReference type="NCBI Taxonomy" id="1234261"/>
    <lineage>
        <taxon>Eukaryota</taxon>
        <taxon>Metazoa</taxon>
        <taxon>Spiralia</taxon>
        <taxon>Gnathifera</taxon>
        <taxon>Rotifera</taxon>
        <taxon>Eurotatoria</taxon>
        <taxon>Bdelloidea</taxon>
        <taxon>Philodinida</taxon>
        <taxon>Philodinidae</taxon>
        <taxon>Didymodactylos</taxon>
    </lineage>
</organism>
<keyword evidence="7" id="KW-0508">mRNA splicing</keyword>
<dbReference type="Proteomes" id="UP000681722">
    <property type="component" value="Unassembled WGS sequence"/>
</dbReference>
<name>A0A814SLD4_9BILA</name>
<dbReference type="Pfam" id="PF00076">
    <property type="entry name" value="RRM_1"/>
    <property type="match status" value="1"/>
</dbReference>
<dbReference type="AlphaFoldDB" id="A0A814SLD4"/>
<evidence type="ECO:0000256" key="9">
    <source>
        <dbReference type="PROSITE-ProRule" id="PRU00176"/>
    </source>
</evidence>
<evidence type="ECO:0000256" key="7">
    <source>
        <dbReference type="ARBA" id="ARBA00023187"/>
    </source>
</evidence>
<reference evidence="11" key="1">
    <citation type="submission" date="2021-02" db="EMBL/GenBank/DDBJ databases">
        <authorList>
            <person name="Nowell W R."/>
        </authorList>
    </citation>
    <scope>NUCLEOTIDE SEQUENCE</scope>
</reference>